<protein>
    <recommendedName>
        <fullName evidence="1">Thymidylate kinase-like domain-containing protein</fullName>
    </recommendedName>
</protein>
<organism evidence="2 3">
    <name type="scientific">Salinicoccus siamensis</name>
    <dbReference type="NCBI Taxonomy" id="381830"/>
    <lineage>
        <taxon>Bacteria</taxon>
        <taxon>Bacillati</taxon>
        <taxon>Bacillota</taxon>
        <taxon>Bacilli</taxon>
        <taxon>Bacillales</taxon>
        <taxon>Staphylococcaceae</taxon>
        <taxon>Salinicoccus</taxon>
    </lineage>
</organism>
<dbReference type="RefSeq" id="WP_380570581.1">
    <property type="nucleotide sequence ID" value="NZ_JBHMAH010000025.1"/>
</dbReference>
<dbReference type="SUPFAM" id="SSF52540">
    <property type="entry name" value="P-loop containing nucleoside triphosphate hydrolases"/>
    <property type="match status" value="1"/>
</dbReference>
<feature type="domain" description="Thymidylate kinase-like" evidence="1">
    <location>
        <begin position="20"/>
        <end position="185"/>
    </location>
</feature>
<dbReference type="Pfam" id="PF02223">
    <property type="entry name" value="Thymidylate_kin"/>
    <property type="match status" value="1"/>
</dbReference>
<dbReference type="InterPro" id="IPR039430">
    <property type="entry name" value="Thymidylate_kin-like_dom"/>
</dbReference>
<keyword evidence="3" id="KW-1185">Reference proteome</keyword>
<evidence type="ECO:0000259" key="1">
    <source>
        <dbReference type="Pfam" id="PF02223"/>
    </source>
</evidence>
<dbReference type="Gene3D" id="3.40.50.300">
    <property type="entry name" value="P-loop containing nucleotide triphosphate hydrolases"/>
    <property type="match status" value="1"/>
</dbReference>
<gene>
    <name evidence="2" type="ORF">ACFFLE_07820</name>
</gene>
<name>A0ABV5Z4G1_9STAP</name>
<dbReference type="Proteomes" id="UP001589740">
    <property type="component" value="Unassembled WGS sequence"/>
</dbReference>
<evidence type="ECO:0000313" key="2">
    <source>
        <dbReference type="EMBL" id="MFB9861013.1"/>
    </source>
</evidence>
<sequence>MGLLNIARNIINNQNICIMGIDGAGKTSTIMAISNILGPTTTVQYMGNKNWETKLGKEMKYFHSKYKIPTVIIKAVEFYYRVLKHYTSANIVIYDRYVWENVLNIESKYSKNIKFNLKKLLYKLIFIKLFPKPKYCFYLTCDLKTSIERKDDIDSKETIKELERLKRINDEGFKNNKHIKIIDTDILSSEETVYYILKNLPEKFLENSVN</sequence>
<dbReference type="EMBL" id="JBHMAH010000025">
    <property type="protein sequence ID" value="MFB9861013.1"/>
    <property type="molecule type" value="Genomic_DNA"/>
</dbReference>
<reference evidence="2 3" key="1">
    <citation type="submission" date="2024-09" db="EMBL/GenBank/DDBJ databases">
        <authorList>
            <person name="Sun Q."/>
            <person name="Mori K."/>
        </authorList>
    </citation>
    <scope>NUCLEOTIDE SEQUENCE [LARGE SCALE GENOMIC DNA]</scope>
    <source>
        <strain evidence="2 3">JCM 12822</strain>
    </source>
</reference>
<accession>A0ABV5Z4G1</accession>
<dbReference type="InterPro" id="IPR027417">
    <property type="entry name" value="P-loop_NTPase"/>
</dbReference>
<proteinExistence type="predicted"/>
<comment type="caution">
    <text evidence="2">The sequence shown here is derived from an EMBL/GenBank/DDBJ whole genome shotgun (WGS) entry which is preliminary data.</text>
</comment>
<evidence type="ECO:0000313" key="3">
    <source>
        <dbReference type="Proteomes" id="UP001589740"/>
    </source>
</evidence>